<dbReference type="OrthoDB" id="551053at2759"/>
<dbReference type="AlphaFoldDB" id="A0A2P6MQU5"/>
<dbReference type="EMBL" id="MDYQ01000502">
    <property type="protein sequence ID" value="PRP74072.1"/>
    <property type="molecule type" value="Genomic_DNA"/>
</dbReference>
<keyword evidence="1" id="KW-0175">Coiled coil</keyword>
<feature type="coiled-coil region" evidence="1">
    <location>
        <begin position="174"/>
        <end position="560"/>
    </location>
</feature>
<gene>
    <name evidence="3" type="ORF">PROFUN_08696</name>
</gene>
<accession>A0A2P6MQU5</accession>
<proteinExistence type="predicted"/>
<dbReference type="PANTHER" id="PTHR35970:SF1">
    <property type="entry name" value="SODIUM CHANNEL AND CLATHRIN LINKER 1"/>
    <property type="match status" value="1"/>
</dbReference>
<dbReference type="STRING" id="1890364.A0A2P6MQU5"/>
<dbReference type="PANTHER" id="PTHR35970">
    <property type="entry name" value="SODIUM CHANNEL AND CLATHRIN LINKER 1"/>
    <property type="match status" value="1"/>
</dbReference>
<evidence type="ECO:0000313" key="3">
    <source>
        <dbReference type="EMBL" id="PRP74072.1"/>
    </source>
</evidence>
<reference evidence="3 4" key="1">
    <citation type="journal article" date="2018" name="Genome Biol. Evol.">
        <title>Multiple Roots of Fruiting Body Formation in Amoebozoa.</title>
        <authorList>
            <person name="Hillmann F."/>
            <person name="Forbes G."/>
            <person name="Novohradska S."/>
            <person name="Ferling I."/>
            <person name="Riege K."/>
            <person name="Groth M."/>
            <person name="Westermann M."/>
            <person name="Marz M."/>
            <person name="Spaller T."/>
            <person name="Winckler T."/>
            <person name="Schaap P."/>
            <person name="Glockner G."/>
        </authorList>
    </citation>
    <scope>NUCLEOTIDE SEQUENCE [LARGE SCALE GENOMIC DNA]</scope>
    <source>
        <strain evidence="3 4">Jena</strain>
    </source>
</reference>
<dbReference type="InterPro" id="IPR038911">
    <property type="entry name" value="SCLT1"/>
</dbReference>
<organism evidence="3 4">
    <name type="scientific">Planoprotostelium fungivorum</name>
    <dbReference type="NCBI Taxonomy" id="1890364"/>
    <lineage>
        <taxon>Eukaryota</taxon>
        <taxon>Amoebozoa</taxon>
        <taxon>Evosea</taxon>
        <taxon>Variosea</taxon>
        <taxon>Cavosteliida</taxon>
        <taxon>Cavosteliaceae</taxon>
        <taxon>Planoprotostelium</taxon>
    </lineage>
</organism>
<evidence type="ECO:0000256" key="2">
    <source>
        <dbReference type="SAM" id="MobiDB-lite"/>
    </source>
</evidence>
<dbReference type="InParanoid" id="A0A2P6MQU5"/>
<feature type="region of interest" description="Disordered" evidence="2">
    <location>
        <begin position="1"/>
        <end position="42"/>
    </location>
</feature>
<dbReference type="Proteomes" id="UP000241769">
    <property type="component" value="Unassembled WGS sequence"/>
</dbReference>
<protein>
    <submittedName>
        <fullName evidence="3">Uncharacterized protein</fullName>
    </submittedName>
</protein>
<feature type="coiled-coil region" evidence="1">
    <location>
        <begin position="115"/>
        <end position="142"/>
    </location>
</feature>
<dbReference type="GO" id="GO:0060271">
    <property type="term" value="P:cilium assembly"/>
    <property type="evidence" value="ECO:0007669"/>
    <property type="project" value="TreeGrafter"/>
</dbReference>
<feature type="coiled-coil region" evidence="1">
    <location>
        <begin position="47"/>
        <end position="74"/>
    </location>
</feature>
<comment type="caution">
    <text evidence="3">The sequence shown here is derived from an EMBL/GenBank/DDBJ whole genome shotgun (WGS) entry which is preliminary data.</text>
</comment>
<evidence type="ECO:0000313" key="4">
    <source>
        <dbReference type="Proteomes" id="UP000241769"/>
    </source>
</evidence>
<keyword evidence="4" id="KW-1185">Reference proteome</keyword>
<feature type="coiled-coil region" evidence="1">
    <location>
        <begin position="689"/>
        <end position="751"/>
    </location>
</feature>
<feature type="compositionally biased region" description="Basic and acidic residues" evidence="2">
    <location>
        <begin position="13"/>
        <end position="22"/>
    </location>
</feature>
<feature type="coiled-coil region" evidence="1">
    <location>
        <begin position="590"/>
        <end position="663"/>
    </location>
</feature>
<sequence length="815" mass="95682">MAMSPQRLRFERRHLNSDKESDLGAPSSRRPLDFGPDPSAVDHSDEIAAQRKTIDFLKDQLKRCNAQLSVYQNRYSAVTADESIIDGKGREALGLDFDDELPPWILNMPHLAPLLLAYDEQIKEQSELLESMREEFATLSSRSKVLISENQALRSQRNSDKEEIMPSGTAAAGTVAMLDQLRELEERLQLVKEENDLLLEQQSSLQQESAHLREENAQYSALRREHNELRDQMRTSVRQSEISEASRAEMASRLHEVERNTEFLKRERDEAVRSLEAYRIENSSTSHTMSQLKRERDDAQDSYARLEKRIAEYTAREATYVSQVDQMKQAHGILTKEIQHVRRDKEELLQSAMGLEKRLDESQKKEAELFRHVQESTEMLEEARLERDRLQVKLESSTREAKKSAERMIQVKKESEEALKVEVEALKKQYKKQNRILQETVDALTKSSAEAKAQSERAFREMKSIEEELDKVRREPTEELSRLSQQLDDMRRRVLISENERQEALNRANAASVTEKKWSGQWQKEKAQMGNQIMELERRLRRTDKELEDVRDEKMKLMVRVEAQMGDISHLQIEKEGIEHKYHREISILGKNFEMHRDDMERQLAEANRQYARTSSDLKDLLAQHSDQKNRWKTETKNVMKKYEKMIGELREHAQELATQNEDMSRSLSVLTAERAAEHNRMEEGAVTVTQYRIANQKNEQRMREIQEEMEALQERESHLTNDNRVLAHRLEEMNSDRDRLLRELESLRRTMSMSHDRIRQTEIERNALKLELKHSFDSQNSLNQQLERAQQDRLKLRTRLKSQMQGDDIPTRDL</sequence>
<name>A0A2P6MQU5_9EUKA</name>
<dbReference type="GO" id="GO:0005814">
    <property type="term" value="C:centriole"/>
    <property type="evidence" value="ECO:0007669"/>
    <property type="project" value="TreeGrafter"/>
</dbReference>
<evidence type="ECO:0000256" key="1">
    <source>
        <dbReference type="SAM" id="Coils"/>
    </source>
</evidence>